<dbReference type="PANTHER" id="PTHR47066:SF1">
    <property type="entry name" value="HEAVY METAL-ASSOCIATED ISOPRENYLATED PLANT PROTEIN 9"/>
    <property type="match status" value="1"/>
</dbReference>
<dbReference type="EMBL" id="JAGGNH010000006">
    <property type="protein sequence ID" value="KAJ0968907.1"/>
    <property type="molecule type" value="Genomic_DNA"/>
</dbReference>
<feature type="region of interest" description="Disordered" evidence="1">
    <location>
        <begin position="144"/>
        <end position="210"/>
    </location>
</feature>
<organism evidence="3 4">
    <name type="scientific">Dioscorea zingiberensis</name>
    <dbReference type="NCBI Taxonomy" id="325984"/>
    <lineage>
        <taxon>Eukaryota</taxon>
        <taxon>Viridiplantae</taxon>
        <taxon>Streptophyta</taxon>
        <taxon>Embryophyta</taxon>
        <taxon>Tracheophyta</taxon>
        <taxon>Spermatophyta</taxon>
        <taxon>Magnoliopsida</taxon>
        <taxon>Liliopsida</taxon>
        <taxon>Dioscoreales</taxon>
        <taxon>Dioscoreaceae</taxon>
        <taxon>Dioscorea</taxon>
    </lineage>
</organism>
<protein>
    <recommendedName>
        <fullName evidence="2">HMA domain-containing protein</fullName>
    </recommendedName>
</protein>
<dbReference type="PROSITE" id="PS50846">
    <property type="entry name" value="HMA_2"/>
    <property type="match status" value="2"/>
</dbReference>
<dbReference type="SUPFAM" id="SSF55008">
    <property type="entry name" value="HMA, heavy metal-associated domain"/>
    <property type="match status" value="2"/>
</dbReference>
<reference evidence="3" key="2">
    <citation type="journal article" date="2022" name="Hortic Res">
        <title>The genome of Dioscorea zingiberensis sheds light on the biosynthesis, origin and evolution of the medicinally important diosgenin saponins.</title>
        <authorList>
            <person name="Li Y."/>
            <person name="Tan C."/>
            <person name="Li Z."/>
            <person name="Guo J."/>
            <person name="Li S."/>
            <person name="Chen X."/>
            <person name="Wang C."/>
            <person name="Dai X."/>
            <person name="Yang H."/>
            <person name="Song W."/>
            <person name="Hou L."/>
            <person name="Xu J."/>
            <person name="Tong Z."/>
            <person name="Xu A."/>
            <person name="Yuan X."/>
            <person name="Wang W."/>
            <person name="Yang Q."/>
            <person name="Chen L."/>
            <person name="Sun Z."/>
            <person name="Wang K."/>
            <person name="Pan B."/>
            <person name="Chen J."/>
            <person name="Bao Y."/>
            <person name="Liu F."/>
            <person name="Qi X."/>
            <person name="Gang D.R."/>
            <person name="Wen J."/>
            <person name="Li J."/>
        </authorList>
    </citation>
    <scope>NUCLEOTIDE SEQUENCE</scope>
    <source>
        <strain evidence="3">Dzin_1.0</strain>
    </source>
</reference>
<name>A0A9D5CA79_9LILI</name>
<dbReference type="OrthoDB" id="1926387at2759"/>
<dbReference type="InterPro" id="IPR044258">
    <property type="entry name" value="HIPP09-like"/>
</dbReference>
<dbReference type="PANTHER" id="PTHR47066">
    <property type="entry name" value="HEAVY METAL-ASSOCIATED ISOPRENYLATED PLANT PROTEIN 9"/>
    <property type="match status" value="1"/>
</dbReference>
<dbReference type="Proteomes" id="UP001085076">
    <property type="component" value="Miscellaneous, Linkage group lg06"/>
</dbReference>
<sequence>MGCAKKIQKTILKCRGVEEVEINMVQNQVIIKGTVDPQALCSIIQKKTRRRANVISPLPPAEGDTTNTDTDIVVASQVSGMVTSVELLVNMHCEACAQSLQKKILEMKGVERVETELKSGKVTVTGTMEAEKLIDYVHRRTGKIAKAIAPPPKEEEKKEDDKPPEEEIKKPDEETKKEENTEKKEEESSVGDGKEKKKEGEIEGGNIVNAVVSDQQEDMVKRMMYWNPVYVIERLPPPQMFSDENPNACCIS</sequence>
<feature type="domain" description="HMA" evidence="2">
    <location>
        <begin position="1"/>
        <end position="52"/>
    </location>
</feature>
<evidence type="ECO:0000313" key="4">
    <source>
        <dbReference type="Proteomes" id="UP001085076"/>
    </source>
</evidence>
<feature type="compositionally biased region" description="Basic and acidic residues" evidence="1">
    <location>
        <begin position="152"/>
        <end position="201"/>
    </location>
</feature>
<dbReference type="Pfam" id="PF00403">
    <property type="entry name" value="HMA"/>
    <property type="match status" value="2"/>
</dbReference>
<gene>
    <name evidence="3" type="ORF">J5N97_021784</name>
</gene>
<dbReference type="GO" id="GO:0046872">
    <property type="term" value="F:metal ion binding"/>
    <property type="evidence" value="ECO:0007669"/>
    <property type="project" value="InterPro"/>
</dbReference>
<dbReference type="InterPro" id="IPR036163">
    <property type="entry name" value="HMA_dom_sf"/>
</dbReference>
<proteinExistence type="predicted"/>
<comment type="caution">
    <text evidence="3">The sequence shown here is derived from an EMBL/GenBank/DDBJ whole genome shotgun (WGS) entry which is preliminary data.</text>
</comment>
<evidence type="ECO:0000313" key="3">
    <source>
        <dbReference type="EMBL" id="KAJ0968907.1"/>
    </source>
</evidence>
<feature type="domain" description="HMA" evidence="2">
    <location>
        <begin position="82"/>
        <end position="146"/>
    </location>
</feature>
<reference evidence="3" key="1">
    <citation type="submission" date="2021-03" db="EMBL/GenBank/DDBJ databases">
        <authorList>
            <person name="Li Z."/>
            <person name="Yang C."/>
        </authorList>
    </citation>
    <scope>NUCLEOTIDE SEQUENCE</scope>
    <source>
        <strain evidence="3">Dzin_1.0</strain>
        <tissue evidence="3">Leaf</tissue>
    </source>
</reference>
<evidence type="ECO:0000259" key="2">
    <source>
        <dbReference type="PROSITE" id="PS50846"/>
    </source>
</evidence>
<dbReference type="AlphaFoldDB" id="A0A9D5CA79"/>
<accession>A0A9D5CA79</accession>
<dbReference type="CDD" id="cd00371">
    <property type="entry name" value="HMA"/>
    <property type="match status" value="2"/>
</dbReference>
<dbReference type="InterPro" id="IPR006121">
    <property type="entry name" value="HMA_dom"/>
</dbReference>
<dbReference type="Gene3D" id="3.30.70.100">
    <property type="match status" value="2"/>
</dbReference>
<keyword evidence="4" id="KW-1185">Reference proteome</keyword>
<evidence type="ECO:0000256" key="1">
    <source>
        <dbReference type="SAM" id="MobiDB-lite"/>
    </source>
</evidence>